<keyword evidence="6" id="KW-0732">Signal</keyword>
<gene>
    <name evidence="9" type="ORF">GYA55_00940</name>
</gene>
<evidence type="ECO:0000259" key="8">
    <source>
        <dbReference type="Pfam" id="PF11412"/>
    </source>
</evidence>
<dbReference type="SUPFAM" id="SSF52833">
    <property type="entry name" value="Thioredoxin-like"/>
    <property type="match status" value="1"/>
</dbReference>
<dbReference type="InterPro" id="IPR003834">
    <property type="entry name" value="Cyt_c_assmbl_TM_dom"/>
</dbReference>
<evidence type="ECO:0000313" key="9">
    <source>
        <dbReference type="EMBL" id="NMC61711.1"/>
    </source>
</evidence>
<reference evidence="9 10" key="1">
    <citation type="journal article" date="2020" name="Biotechnol. Biofuels">
        <title>New insights from the biogas microbiome by comprehensive genome-resolved metagenomics of nearly 1600 species originating from multiple anaerobic digesters.</title>
        <authorList>
            <person name="Campanaro S."/>
            <person name="Treu L."/>
            <person name="Rodriguez-R L.M."/>
            <person name="Kovalovszki A."/>
            <person name="Ziels R.M."/>
            <person name="Maus I."/>
            <person name="Zhu X."/>
            <person name="Kougias P.G."/>
            <person name="Basile A."/>
            <person name="Luo G."/>
            <person name="Schluter A."/>
            <person name="Konstantinidis K.T."/>
            <person name="Angelidaki I."/>
        </authorList>
    </citation>
    <scope>NUCLEOTIDE SEQUENCE [LARGE SCALE GENOMIC DNA]</scope>
    <source>
        <strain evidence="9">AS27yjCOA_65</strain>
    </source>
</reference>
<dbReference type="Pfam" id="PF13899">
    <property type="entry name" value="Thioredoxin_7"/>
    <property type="match status" value="1"/>
</dbReference>
<evidence type="ECO:0000256" key="1">
    <source>
        <dbReference type="ARBA" id="ARBA00004141"/>
    </source>
</evidence>
<protein>
    <recommendedName>
        <fullName evidence="11">Thiol:disulfide interchange protein DsbD N-terminal domain-containing protein</fullName>
    </recommendedName>
</protein>
<dbReference type="EMBL" id="JAAZON010000032">
    <property type="protein sequence ID" value="NMC61711.1"/>
    <property type="molecule type" value="Genomic_DNA"/>
</dbReference>
<dbReference type="Gene3D" id="3.40.30.10">
    <property type="entry name" value="Glutaredoxin"/>
    <property type="match status" value="1"/>
</dbReference>
<feature type="transmembrane region" description="Helical" evidence="5">
    <location>
        <begin position="392"/>
        <end position="413"/>
    </location>
</feature>
<name>A0A7X9FP91_9DELT</name>
<dbReference type="GO" id="GO:0015035">
    <property type="term" value="F:protein-disulfide reductase activity"/>
    <property type="evidence" value="ECO:0007669"/>
    <property type="project" value="TreeGrafter"/>
</dbReference>
<feature type="transmembrane region" description="Helical" evidence="5">
    <location>
        <begin position="354"/>
        <end position="372"/>
    </location>
</feature>
<dbReference type="PANTHER" id="PTHR32234:SF3">
    <property type="entry name" value="SUPPRESSION OF COPPER SENSITIVITY PROTEIN"/>
    <property type="match status" value="1"/>
</dbReference>
<feature type="chain" id="PRO_5031313144" description="Thiol:disulfide interchange protein DsbD N-terminal domain-containing protein" evidence="6">
    <location>
        <begin position="25"/>
        <end position="716"/>
    </location>
</feature>
<dbReference type="AlphaFoldDB" id="A0A7X9FP91"/>
<evidence type="ECO:0000256" key="2">
    <source>
        <dbReference type="ARBA" id="ARBA00022692"/>
    </source>
</evidence>
<keyword evidence="3 5" id="KW-1133">Transmembrane helix</keyword>
<feature type="transmembrane region" description="Helical" evidence="5">
    <location>
        <begin position="565"/>
        <end position="583"/>
    </location>
</feature>
<evidence type="ECO:0000259" key="7">
    <source>
        <dbReference type="Pfam" id="PF02683"/>
    </source>
</evidence>
<evidence type="ECO:0008006" key="11">
    <source>
        <dbReference type="Google" id="ProtNLM"/>
    </source>
</evidence>
<dbReference type="Pfam" id="PF11412">
    <property type="entry name" value="DsbD_N"/>
    <property type="match status" value="1"/>
</dbReference>
<dbReference type="Proteomes" id="UP000524246">
    <property type="component" value="Unassembled WGS sequence"/>
</dbReference>
<keyword evidence="4 5" id="KW-0472">Membrane</keyword>
<comment type="subcellular location">
    <subcellularLocation>
        <location evidence="1">Membrane</location>
        <topology evidence="1">Multi-pass membrane protein</topology>
    </subcellularLocation>
</comment>
<feature type="signal peptide" evidence="6">
    <location>
        <begin position="1"/>
        <end position="24"/>
    </location>
</feature>
<feature type="domain" description="Cytochrome C biogenesis protein transmembrane" evidence="7">
    <location>
        <begin position="308"/>
        <end position="521"/>
    </location>
</feature>
<dbReference type="InterPro" id="IPR028250">
    <property type="entry name" value="DsbDN"/>
</dbReference>
<dbReference type="PANTHER" id="PTHR32234">
    <property type="entry name" value="THIOL:DISULFIDE INTERCHANGE PROTEIN DSBD"/>
    <property type="match status" value="1"/>
</dbReference>
<dbReference type="Pfam" id="PF02683">
    <property type="entry name" value="DsbD_TM"/>
    <property type="match status" value="1"/>
</dbReference>
<proteinExistence type="predicted"/>
<dbReference type="InterPro" id="IPR036249">
    <property type="entry name" value="Thioredoxin-like_sf"/>
</dbReference>
<feature type="domain" description="Thiol:disulfide interchange protein DsbD N-terminal" evidence="8">
    <location>
        <begin position="38"/>
        <end position="156"/>
    </location>
</feature>
<feature type="transmembrane region" description="Helical" evidence="5">
    <location>
        <begin position="434"/>
        <end position="459"/>
    </location>
</feature>
<sequence length="716" mass="80016">MSKLSCKSIFFLIILSLASGVAGAQSELIKEENIELELVSDRQAIKAMEPFWIGLRLKPGERAHVYWKNPGDSGMAPKLVWKTLSGLKVDEVLWPFPDRIPFGHLVNYGYARQTFLLTKANLPVELSESRQISIVAHVEWIVCIEECVPGEGDLSLELPVEPNGDFQPSRWAAPMQEEREKLPLDMNWSHNSAKIEGENLIWDLQSDTQSIPTGNLFFFPITRQVIENAAPQKFEISDKGLRLILKTSRNRQKPAEISGILLANNGWPATDGAKAVHITSKLEVTGFDNGEAQSWDFEGNSKEQNFSWFILLSAFLGGIILNFMPCVFPVLSIKVLHFSEKAKEDTSMIRFESMIFTIGVLFGFWLLALLLMMIKHFGVSLGWGFQLQYPEFISALIFVLLFMALNLFGAFEVGSGLQNLAGKVSGKRESARAFFNGLLVTLLATPCTAPFMGIAIAVALTQSSIVAFLIFSMLGLGMAFPYLLLSWLPFLHSMLPRPGSWMVHFKHLMALPLLGTVFWLVWVFEKQRGIEGLNRLIIATCLFVVGIFVYGKVQYAILGKLVKRIMLLLVIVLCAGAYVFSISGNTASQTKLEASTDDYGLYWETFSPERLRKYQLEGRSVFLDFTASWCITCQVNKVLTFSSAQVQKRLSSGDVVLLRADWTNKDPEIAKQIESYGRSGVPLNVLHPKDPSKKPVIFPALLSPGIFVEIFDKAQS</sequence>
<dbReference type="InterPro" id="IPR035671">
    <property type="entry name" value="DsbD_gamma"/>
</dbReference>
<dbReference type="GO" id="GO:0016020">
    <property type="term" value="C:membrane"/>
    <property type="evidence" value="ECO:0007669"/>
    <property type="project" value="UniProtKB-SubCell"/>
</dbReference>
<organism evidence="9 10">
    <name type="scientific">SAR324 cluster bacterium</name>
    <dbReference type="NCBI Taxonomy" id="2024889"/>
    <lineage>
        <taxon>Bacteria</taxon>
        <taxon>Deltaproteobacteria</taxon>
        <taxon>SAR324 cluster</taxon>
    </lineage>
</organism>
<evidence type="ECO:0000256" key="3">
    <source>
        <dbReference type="ARBA" id="ARBA00022989"/>
    </source>
</evidence>
<feature type="transmembrane region" description="Helical" evidence="5">
    <location>
        <begin position="465"/>
        <end position="485"/>
    </location>
</feature>
<dbReference type="GO" id="GO:0045454">
    <property type="term" value="P:cell redox homeostasis"/>
    <property type="evidence" value="ECO:0007669"/>
    <property type="project" value="TreeGrafter"/>
</dbReference>
<evidence type="ECO:0000256" key="6">
    <source>
        <dbReference type="SAM" id="SignalP"/>
    </source>
</evidence>
<keyword evidence="2 5" id="KW-0812">Transmembrane</keyword>
<dbReference type="CDD" id="cd02953">
    <property type="entry name" value="DsbDgamma"/>
    <property type="match status" value="1"/>
</dbReference>
<comment type="caution">
    <text evidence="9">The sequence shown here is derived from an EMBL/GenBank/DDBJ whole genome shotgun (WGS) entry which is preliminary data.</text>
</comment>
<accession>A0A7X9FP91</accession>
<feature type="transmembrane region" description="Helical" evidence="5">
    <location>
        <begin position="505"/>
        <end position="524"/>
    </location>
</feature>
<dbReference type="GO" id="GO:0017004">
    <property type="term" value="P:cytochrome complex assembly"/>
    <property type="evidence" value="ECO:0007669"/>
    <property type="project" value="InterPro"/>
</dbReference>
<evidence type="ECO:0000313" key="10">
    <source>
        <dbReference type="Proteomes" id="UP000524246"/>
    </source>
</evidence>
<evidence type="ECO:0000256" key="5">
    <source>
        <dbReference type="SAM" id="Phobius"/>
    </source>
</evidence>
<feature type="transmembrane region" description="Helical" evidence="5">
    <location>
        <begin position="306"/>
        <end position="333"/>
    </location>
</feature>
<feature type="transmembrane region" description="Helical" evidence="5">
    <location>
        <begin position="536"/>
        <end position="553"/>
    </location>
</feature>
<evidence type="ECO:0000256" key="4">
    <source>
        <dbReference type="ARBA" id="ARBA00023136"/>
    </source>
</evidence>